<proteinExistence type="predicted"/>
<keyword evidence="2 3" id="KW-0040">ANK repeat</keyword>
<organism evidence="4 5">
    <name type="scientific">Trichomonas vaginalis (strain ATCC PRA-98 / G3)</name>
    <dbReference type="NCBI Taxonomy" id="412133"/>
    <lineage>
        <taxon>Eukaryota</taxon>
        <taxon>Metamonada</taxon>
        <taxon>Parabasalia</taxon>
        <taxon>Trichomonadida</taxon>
        <taxon>Trichomonadidae</taxon>
        <taxon>Trichomonas</taxon>
    </lineage>
</organism>
<name>A2FSI5_TRIV3</name>
<dbReference type="EMBL" id="DS113987">
    <property type="protein sequence ID" value="EAX92135.1"/>
    <property type="molecule type" value="Genomic_DNA"/>
</dbReference>
<dbReference type="InterPro" id="IPR002110">
    <property type="entry name" value="Ankyrin_rpt"/>
</dbReference>
<feature type="repeat" description="ANK" evidence="3">
    <location>
        <begin position="307"/>
        <end position="339"/>
    </location>
</feature>
<dbReference type="VEuPathDB" id="TrichDB:TVAGG3_0315420"/>
<reference evidence="4" key="2">
    <citation type="journal article" date="2007" name="Science">
        <title>Draft genome sequence of the sexually transmitted pathogen Trichomonas vaginalis.</title>
        <authorList>
            <person name="Carlton J.M."/>
            <person name="Hirt R.P."/>
            <person name="Silva J.C."/>
            <person name="Delcher A.L."/>
            <person name="Schatz M."/>
            <person name="Zhao Q."/>
            <person name="Wortman J.R."/>
            <person name="Bidwell S.L."/>
            <person name="Alsmark U.C.M."/>
            <person name="Besteiro S."/>
            <person name="Sicheritz-Ponten T."/>
            <person name="Noel C.J."/>
            <person name="Dacks J.B."/>
            <person name="Foster P.G."/>
            <person name="Simillion C."/>
            <person name="Van de Peer Y."/>
            <person name="Miranda-Saavedra D."/>
            <person name="Barton G.J."/>
            <person name="Westrop G.D."/>
            <person name="Mueller S."/>
            <person name="Dessi D."/>
            <person name="Fiori P.L."/>
            <person name="Ren Q."/>
            <person name="Paulsen I."/>
            <person name="Zhang H."/>
            <person name="Bastida-Corcuera F.D."/>
            <person name="Simoes-Barbosa A."/>
            <person name="Brown M.T."/>
            <person name="Hayes R.D."/>
            <person name="Mukherjee M."/>
            <person name="Okumura C.Y."/>
            <person name="Schneider R."/>
            <person name="Smith A.J."/>
            <person name="Vanacova S."/>
            <person name="Villalvazo M."/>
            <person name="Haas B.J."/>
            <person name="Pertea M."/>
            <person name="Feldblyum T.V."/>
            <person name="Utterback T.R."/>
            <person name="Shu C.L."/>
            <person name="Osoegawa K."/>
            <person name="de Jong P.J."/>
            <person name="Hrdy I."/>
            <person name="Horvathova L."/>
            <person name="Zubacova Z."/>
            <person name="Dolezal P."/>
            <person name="Malik S.B."/>
            <person name="Logsdon J.M. Jr."/>
            <person name="Henze K."/>
            <person name="Gupta A."/>
            <person name="Wang C.C."/>
            <person name="Dunne R.L."/>
            <person name="Upcroft J.A."/>
            <person name="Upcroft P."/>
            <person name="White O."/>
            <person name="Salzberg S.L."/>
            <person name="Tang P."/>
            <person name="Chiu C.-H."/>
            <person name="Lee Y.-S."/>
            <person name="Embley T.M."/>
            <person name="Coombs G.H."/>
            <person name="Mottram J.C."/>
            <person name="Tachezy J."/>
            <person name="Fraser-Liggett C.M."/>
            <person name="Johnson P.J."/>
        </authorList>
    </citation>
    <scope>NUCLEOTIDE SEQUENCE [LARGE SCALE GENOMIC DNA]</scope>
    <source>
        <strain evidence="4">G3</strain>
    </source>
</reference>
<dbReference type="Pfam" id="PF00023">
    <property type="entry name" value="Ank"/>
    <property type="match status" value="1"/>
</dbReference>
<dbReference type="PROSITE" id="PS50297">
    <property type="entry name" value="ANK_REP_REGION"/>
    <property type="match status" value="5"/>
</dbReference>
<dbReference type="PANTHER" id="PTHR24188:SF29">
    <property type="entry name" value="GH09064P"/>
    <property type="match status" value="1"/>
</dbReference>
<dbReference type="STRING" id="5722.A2FSI5"/>
<dbReference type="OrthoDB" id="439236at2759"/>
<dbReference type="VEuPathDB" id="TrichDB:TVAG_419400"/>
<dbReference type="AlphaFoldDB" id="A2FSI5"/>
<dbReference type="PANTHER" id="PTHR24188">
    <property type="entry name" value="ANKYRIN REPEAT PROTEIN"/>
    <property type="match status" value="1"/>
</dbReference>
<evidence type="ECO:0000313" key="4">
    <source>
        <dbReference type="EMBL" id="EAX92135.1"/>
    </source>
</evidence>
<evidence type="ECO:0000313" key="5">
    <source>
        <dbReference type="Proteomes" id="UP000001542"/>
    </source>
</evidence>
<evidence type="ECO:0000256" key="1">
    <source>
        <dbReference type="ARBA" id="ARBA00022737"/>
    </source>
</evidence>
<keyword evidence="5" id="KW-1185">Reference proteome</keyword>
<dbReference type="SMART" id="SM00248">
    <property type="entry name" value="ANK"/>
    <property type="match status" value="6"/>
</dbReference>
<dbReference type="Proteomes" id="UP000001542">
    <property type="component" value="Unassembled WGS sequence"/>
</dbReference>
<dbReference type="SMR" id="A2FSI5"/>
<dbReference type="Pfam" id="PF13637">
    <property type="entry name" value="Ank_4"/>
    <property type="match status" value="1"/>
</dbReference>
<feature type="repeat" description="ANK" evidence="3">
    <location>
        <begin position="274"/>
        <end position="306"/>
    </location>
</feature>
<accession>A2FSI5</accession>
<sequence>MELEIKELKDLYQKHVIDKKIIDKNNCFELLEFYTDISSPDDISNCIDFISSHFYEIDEIKLKLIIKKLGYETIQKIITNDKLKLKNEDLFADFIISLTGENDTFIPLIEYIHFGVCSENTINRILDIITTNNYYSIIKSLHDSVLRSRFHCHKFDRYFVSFDIRLKIDEIKNSSDYYDTYNFLDDLSRKGNRIIIAIALEEGLRFDKIVLLEAARQGNLSLITSLILCGCNKNAMDSIEQGYTPLIWAAHNGHLEVVKYLISIGANINAETDDGSSPIIVASKEGHLEIVKYLISAGVNKEGKNKDGKTPLIMASYYGYIDIVEYLISIGCNKEEMDKDGKTPLSLAAEHGCIEVVKYLVSIGANVEAKDKYGKTPLLLASYYDHLDVIKYLISIGANKDAIDNDGKTPLDYAKDKGRKKLGIKMFKTVAALL</sequence>
<reference evidence="4" key="1">
    <citation type="submission" date="2006-10" db="EMBL/GenBank/DDBJ databases">
        <authorList>
            <person name="Amadeo P."/>
            <person name="Zhao Q."/>
            <person name="Wortman J."/>
            <person name="Fraser-Liggett C."/>
            <person name="Carlton J."/>
        </authorList>
    </citation>
    <scope>NUCLEOTIDE SEQUENCE</scope>
    <source>
        <strain evidence="4">G3</strain>
    </source>
</reference>
<dbReference type="SUPFAM" id="SSF48403">
    <property type="entry name" value="Ankyrin repeat"/>
    <property type="match status" value="1"/>
</dbReference>
<gene>
    <name evidence="4" type="ORF">TVAG_419400</name>
</gene>
<feature type="repeat" description="ANK" evidence="3">
    <location>
        <begin position="241"/>
        <end position="273"/>
    </location>
</feature>
<keyword evidence="1" id="KW-0677">Repeat</keyword>
<feature type="repeat" description="ANK" evidence="3">
    <location>
        <begin position="373"/>
        <end position="405"/>
    </location>
</feature>
<dbReference type="Gene3D" id="1.25.40.20">
    <property type="entry name" value="Ankyrin repeat-containing domain"/>
    <property type="match status" value="3"/>
</dbReference>
<dbReference type="KEGG" id="tva:4749844"/>
<dbReference type="PROSITE" id="PS50088">
    <property type="entry name" value="ANK_REPEAT"/>
    <property type="match status" value="5"/>
</dbReference>
<dbReference type="InterPro" id="IPR036770">
    <property type="entry name" value="Ankyrin_rpt-contain_sf"/>
</dbReference>
<protein>
    <submittedName>
        <fullName evidence="4">Uncharacterized protein</fullName>
    </submittedName>
</protein>
<evidence type="ECO:0000256" key="3">
    <source>
        <dbReference type="PROSITE-ProRule" id="PRU00023"/>
    </source>
</evidence>
<dbReference type="InParanoid" id="A2FSI5"/>
<dbReference type="eggNOG" id="KOG0504">
    <property type="taxonomic scope" value="Eukaryota"/>
</dbReference>
<feature type="repeat" description="ANK" evidence="3">
    <location>
        <begin position="340"/>
        <end position="372"/>
    </location>
</feature>
<dbReference type="RefSeq" id="XP_001305065.1">
    <property type="nucleotide sequence ID" value="XM_001305064.1"/>
</dbReference>
<dbReference type="Pfam" id="PF12796">
    <property type="entry name" value="Ank_2"/>
    <property type="match status" value="1"/>
</dbReference>
<evidence type="ECO:0000256" key="2">
    <source>
        <dbReference type="ARBA" id="ARBA00023043"/>
    </source>
</evidence>
<dbReference type="PRINTS" id="PR01415">
    <property type="entry name" value="ANKYRIN"/>
</dbReference>